<evidence type="ECO:0000313" key="2">
    <source>
        <dbReference type="Proteomes" id="UP000821845"/>
    </source>
</evidence>
<dbReference type="EMBL" id="CM023482">
    <property type="protein sequence ID" value="KAH6939821.1"/>
    <property type="molecule type" value="Genomic_DNA"/>
</dbReference>
<organism evidence="1 2">
    <name type="scientific">Hyalomma asiaticum</name>
    <name type="common">Tick</name>
    <dbReference type="NCBI Taxonomy" id="266040"/>
    <lineage>
        <taxon>Eukaryota</taxon>
        <taxon>Metazoa</taxon>
        <taxon>Ecdysozoa</taxon>
        <taxon>Arthropoda</taxon>
        <taxon>Chelicerata</taxon>
        <taxon>Arachnida</taxon>
        <taxon>Acari</taxon>
        <taxon>Parasitiformes</taxon>
        <taxon>Ixodida</taxon>
        <taxon>Ixodoidea</taxon>
        <taxon>Ixodidae</taxon>
        <taxon>Hyalomminae</taxon>
        <taxon>Hyalomma</taxon>
    </lineage>
</organism>
<sequence length="1402" mass="152606">MANVPSTKEPASVSCVPQTLEVDRDDGKASVRNACAGAPSILAATFTGRVGRYQSASSILRGTESGTQRPHHTSAAILPDKNRSVSTPTASLRRVCSNAENAVCCCVSHTSDSGSGFRYGSGSSTLPCLGPRTSIPLTKDNTDSAPARQQEEMGGENGTPLLKHGLRLNAHAQHTYDHEHSKNSDGESECEISDTDVHRANHTATSAKGSAVALPSGAPPVSPGRKQTISATLIDESRLPSSSSLPKYARRSSDGATPHAPLSGSTSPLRESDSNNGVSASSAEHSLLSRRRVSVASKAPTVTSIGQTLKTSNRKGSLSAVDSSSSLSLQNPSTSNTTSSTSAKVRRLSISKGLPKRMTSTSAPLLRPSRSASASLFRHSTSPASPSDSECEGESGPRRNQRSKSVSFSTDQLSRFPLAAPECKPFSTAASPVDGRVPSGGPSTGQTHSLSQRRRHSAPSTVSASSRNCYLGSHIDRRQYVPSRASPGPTEVPPMHQVALTEAQHKSDTDLSTAGHSAPGGVLDVPSAERTKCENEFTKVATVVSDPTAQSCPDATAVPSNHSSSYVHQVKISLPQLGCDTEQLYVQSLPYDGNVLVAVTQTTRLIARVSARKQGMKEKELLQLIHAFVISRLTYALPYLRLLSAEKERINRLIRKVYKTALGLTHSTSTSHLLSLGLHNTLEELIEAHRSAQIQRLHVPKAQQENCSRMALVGLALAVLLLAGAAATVFLFSGPRALPWSRHANQFCGNSDCTEHVARLGLDPSLDTQACDDFGVFVCSGWKSRKGSLAPSVVSEWLDGVGSLPGAYSVASKDYSMSPLWRRPAELMAACMRTVKQGGAKADVLEFTKFMASVGLSWHTEEHSYSAKNYSAPLKALVDLAFRWNLPLWFRVELLHPYVRHSRKRTIYVTSSPLAELCDRLRSLLLTSDFTYAAYMRLLNATLLNSHGGPKPTPSFMSFLESGASATLQKYVFGNLSAVALSRHHRPKVIKIRHLSFSLKGVTLSDWLRILQDSIRPSPPLTDEDALTLRDKELLKAVNRLFMAYSPRDILHHTSWWLLQFLGPLVSDDLFSLIHARNSGKTFLRILCAVQLEATYSVLLSAMSESRCTDTERLSVERHLQNVRNVALERLSYAGGLTGSTKRFLTSALEKTDTIVWLGQFPLHSFWQRLTSIYDQGYSVNHRTFFTRWLSDRIRIRESSVMDEPVALARTFTLYSGGMTSHNAVSQDIFVSAAALRPPFYYAQGTTAMLYGGLGYLYAREIFQLLSSTAELLNGVDGWQRRLGEPAEPGDAVTLWELFFSCPRNIDKGALYPELPALRVAYETYTRFRNSSTDVPLVGLEGYSTEQVFFLTFCHSTCEVDSSGQLRSQYCSDAVKNFAPFAAAFSCSPGSEMNIDERCEYL</sequence>
<keyword evidence="2" id="KW-1185">Reference proteome</keyword>
<evidence type="ECO:0000313" key="1">
    <source>
        <dbReference type="EMBL" id="KAH6939821.1"/>
    </source>
</evidence>
<dbReference type="Proteomes" id="UP000821845">
    <property type="component" value="Chromosome 2"/>
</dbReference>
<accession>A0ACB7T0P6</accession>
<gene>
    <name evidence="1" type="ORF">HPB50_021866</name>
</gene>
<proteinExistence type="predicted"/>
<name>A0ACB7T0P6_HYAAI</name>
<protein>
    <submittedName>
        <fullName evidence="1">Uncharacterized protein</fullName>
    </submittedName>
</protein>
<comment type="caution">
    <text evidence="1">The sequence shown here is derived from an EMBL/GenBank/DDBJ whole genome shotgun (WGS) entry which is preliminary data.</text>
</comment>
<reference evidence="1" key="1">
    <citation type="submission" date="2020-05" db="EMBL/GenBank/DDBJ databases">
        <title>Large-scale comparative analyses of tick genomes elucidate their genetic diversity and vector capacities.</title>
        <authorList>
            <person name="Jia N."/>
            <person name="Wang J."/>
            <person name="Shi W."/>
            <person name="Du L."/>
            <person name="Sun Y."/>
            <person name="Zhan W."/>
            <person name="Jiang J."/>
            <person name="Wang Q."/>
            <person name="Zhang B."/>
            <person name="Ji P."/>
            <person name="Sakyi L.B."/>
            <person name="Cui X."/>
            <person name="Yuan T."/>
            <person name="Jiang B."/>
            <person name="Yang W."/>
            <person name="Lam T.T.-Y."/>
            <person name="Chang Q."/>
            <person name="Ding S."/>
            <person name="Wang X."/>
            <person name="Zhu J."/>
            <person name="Ruan X."/>
            <person name="Zhao L."/>
            <person name="Wei J."/>
            <person name="Que T."/>
            <person name="Du C."/>
            <person name="Cheng J."/>
            <person name="Dai P."/>
            <person name="Han X."/>
            <person name="Huang E."/>
            <person name="Gao Y."/>
            <person name="Liu J."/>
            <person name="Shao H."/>
            <person name="Ye R."/>
            <person name="Li L."/>
            <person name="Wei W."/>
            <person name="Wang X."/>
            <person name="Wang C."/>
            <person name="Yang T."/>
            <person name="Huo Q."/>
            <person name="Li W."/>
            <person name="Guo W."/>
            <person name="Chen H."/>
            <person name="Zhou L."/>
            <person name="Ni X."/>
            <person name="Tian J."/>
            <person name="Zhou Y."/>
            <person name="Sheng Y."/>
            <person name="Liu T."/>
            <person name="Pan Y."/>
            <person name="Xia L."/>
            <person name="Li J."/>
            <person name="Zhao F."/>
            <person name="Cao W."/>
        </authorList>
    </citation>
    <scope>NUCLEOTIDE SEQUENCE</scope>
    <source>
        <strain evidence="1">Hyas-2018</strain>
    </source>
</reference>